<dbReference type="AlphaFoldDB" id="A0AAP0GQM9"/>
<dbReference type="PANTHER" id="PTHR31150">
    <property type="entry name" value="EXPRESSED PROTEIN"/>
    <property type="match status" value="1"/>
</dbReference>
<dbReference type="EMBL" id="JBCNJP010000020">
    <property type="protein sequence ID" value="KAK9059503.1"/>
    <property type="molecule type" value="Genomic_DNA"/>
</dbReference>
<keyword evidence="2" id="KW-1185">Reference proteome</keyword>
<evidence type="ECO:0000313" key="2">
    <source>
        <dbReference type="Proteomes" id="UP001408789"/>
    </source>
</evidence>
<protein>
    <submittedName>
        <fullName evidence="1">Uncharacterized protein</fullName>
    </submittedName>
</protein>
<dbReference type="Proteomes" id="UP001408789">
    <property type="component" value="Unassembled WGS sequence"/>
</dbReference>
<name>A0AAP0GQM9_9ASTR</name>
<reference evidence="1 2" key="1">
    <citation type="submission" date="2024-04" db="EMBL/GenBank/DDBJ databases">
        <title>The reference genome of an endangered Asteraceae, Deinandra increscens subsp. villosa, native to the Central Coast of California.</title>
        <authorList>
            <person name="Guilliams M."/>
            <person name="Hasenstab-Lehman K."/>
            <person name="Meyer R."/>
            <person name="Mcevoy S."/>
        </authorList>
    </citation>
    <scope>NUCLEOTIDE SEQUENCE [LARGE SCALE GENOMIC DNA]</scope>
    <source>
        <tissue evidence="1">Leaf</tissue>
    </source>
</reference>
<sequence>MIGVIGPNLRKAKLYKLHQSPKTLLLNSSAQILLQNQITRISQTIRRCFLHESFTFDSISFRLSISTAAMENSVERSFQDQCGGKDDTTKIKKISTVASSKLGAARCTNRDKLVGIGDRLNKSQQHSKTQVSKLHQVPLVERKFQKSAVAGPGQKVPSVYSLRSKNQITEGAPSYNLRSKVQKSAVAGPGQKVASVYSLRSKNQITEGAPSYNLRSKVQKTAIAAGPGQKASSVYNVRSENQITKGAPSCNLRSKVQKTAFAGPGQKVPSVYNIRSENKITKGAPSYIPRSKVQKTQDQNPYINIQNKKILKKDGSKDSSVAIQKREISQTSAKPIKKIQTTKSLTASRAGLDKKSHPLTSQHEFFSREPIYHIRWKGEDAENGPLGQNCLLCNKDLSCAAEDDDSEYNDDFHYEDDDEYYDDLNPPLLPAVDILSCGHAYHTECFQNGTAEEQSSDPHCILCCN</sequence>
<accession>A0AAP0GQM9</accession>
<dbReference type="PANTHER" id="PTHR31150:SF6">
    <property type="entry name" value="ZINC ION BINDING PROTEIN"/>
    <property type="match status" value="1"/>
</dbReference>
<organism evidence="1 2">
    <name type="scientific">Deinandra increscens subsp. villosa</name>
    <dbReference type="NCBI Taxonomy" id="3103831"/>
    <lineage>
        <taxon>Eukaryota</taxon>
        <taxon>Viridiplantae</taxon>
        <taxon>Streptophyta</taxon>
        <taxon>Embryophyta</taxon>
        <taxon>Tracheophyta</taxon>
        <taxon>Spermatophyta</taxon>
        <taxon>Magnoliopsida</taxon>
        <taxon>eudicotyledons</taxon>
        <taxon>Gunneridae</taxon>
        <taxon>Pentapetalae</taxon>
        <taxon>asterids</taxon>
        <taxon>campanulids</taxon>
        <taxon>Asterales</taxon>
        <taxon>Asteraceae</taxon>
        <taxon>Asteroideae</taxon>
        <taxon>Heliantheae alliance</taxon>
        <taxon>Madieae</taxon>
        <taxon>Madiinae</taxon>
        <taxon>Deinandra</taxon>
    </lineage>
</organism>
<gene>
    <name evidence="1" type="ORF">SSX86_020206</name>
</gene>
<evidence type="ECO:0000313" key="1">
    <source>
        <dbReference type="EMBL" id="KAK9059503.1"/>
    </source>
</evidence>
<comment type="caution">
    <text evidence="1">The sequence shown here is derived from an EMBL/GenBank/DDBJ whole genome shotgun (WGS) entry which is preliminary data.</text>
</comment>
<proteinExistence type="predicted"/>